<feature type="binding site" evidence="3">
    <location>
        <position position="143"/>
    </location>
    <ligand>
        <name>Zn(2+)</name>
        <dbReference type="ChEBI" id="CHEBI:29105"/>
    </ligand>
</feature>
<feature type="binding site" evidence="3">
    <location>
        <position position="176"/>
    </location>
    <ligand>
        <name>Zn(2+)</name>
        <dbReference type="ChEBI" id="CHEBI:29105"/>
    </ligand>
</feature>
<reference evidence="5" key="1">
    <citation type="submission" date="2023-07" db="EMBL/GenBank/DDBJ databases">
        <authorList>
            <consortium name="AG Swart"/>
            <person name="Singh M."/>
            <person name="Singh A."/>
            <person name="Seah K."/>
            <person name="Emmerich C."/>
        </authorList>
    </citation>
    <scope>NUCLEOTIDE SEQUENCE</scope>
    <source>
        <strain evidence="5">DP1</strain>
    </source>
</reference>
<evidence type="ECO:0000256" key="1">
    <source>
        <dbReference type="ARBA" id="ARBA00022679"/>
    </source>
</evidence>
<evidence type="ECO:0000313" key="6">
    <source>
        <dbReference type="Proteomes" id="UP001295684"/>
    </source>
</evidence>
<keyword evidence="6" id="KW-1185">Reference proteome</keyword>
<feature type="domain" description="Deacetylase sirtuin-type" evidence="4">
    <location>
        <begin position="1"/>
        <end position="286"/>
    </location>
</feature>
<dbReference type="SUPFAM" id="SSF52467">
    <property type="entry name" value="DHS-like NAD/FAD-binding domain"/>
    <property type="match status" value="1"/>
</dbReference>
<keyword evidence="3" id="KW-0862">Zinc</keyword>
<comment type="caution">
    <text evidence="5">The sequence shown here is derived from an EMBL/GenBank/DDBJ whole genome shotgun (WGS) entry which is preliminary data.</text>
</comment>
<dbReference type="PANTHER" id="PTHR11085:SF10">
    <property type="entry name" value="NAD-DEPENDENT PROTEIN DEACYLASE SIRTUIN-5, MITOCHONDRIAL-RELATED"/>
    <property type="match status" value="1"/>
</dbReference>
<dbReference type="PROSITE" id="PS50305">
    <property type="entry name" value="SIRTUIN"/>
    <property type="match status" value="1"/>
</dbReference>
<evidence type="ECO:0000313" key="5">
    <source>
        <dbReference type="EMBL" id="CAI2377020.1"/>
    </source>
</evidence>
<dbReference type="InterPro" id="IPR026591">
    <property type="entry name" value="Sirtuin_cat_small_dom_sf"/>
</dbReference>
<dbReference type="Gene3D" id="3.40.50.1220">
    <property type="entry name" value="TPP-binding domain"/>
    <property type="match status" value="1"/>
</dbReference>
<accession>A0AAD1XRJ9</accession>
<dbReference type="GO" id="GO:0046872">
    <property type="term" value="F:metal ion binding"/>
    <property type="evidence" value="ECO:0007669"/>
    <property type="project" value="UniProtKB-KW"/>
</dbReference>
<dbReference type="PANTHER" id="PTHR11085">
    <property type="entry name" value="NAD-DEPENDENT PROTEIN DEACYLASE SIRTUIN-5, MITOCHONDRIAL-RELATED"/>
    <property type="match status" value="1"/>
</dbReference>
<keyword evidence="1" id="KW-0808">Transferase</keyword>
<dbReference type="GO" id="GO:0070403">
    <property type="term" value="F:NAD+ binding"/>
    <property type="evidence" value="ECO:0007669"/>
    <property type="project" value="InterPro"/>
</dbReference>
<name>A0AAD1XRJ9_EUPCR</name>
<dbReference type="EMBL" id="CAMPGE010018619">
    <property type="protein sequence ID" value="CAI2377020.1"/>
    <property type="molecule type" value="Genomic_DNA"/>
</dbReference>
<dbReference type="Proteomes" id="UP001295684">
    <property type="component" value="Unassembled WGS sequence"/>
</dbReference>
<evidence type="ECO:0000259" key="4">
    <source>
        <dbReference type="PROSITE" id="PS50305"/>
    </source>
</evidence>
<dbReference type="InterPro" id="IPR026590">
    <property type="entry name" value="Ssirtuin_cat_dom"/>
</dbReference>
<sequence length="306" mass="35174">MADPSSLLYQRVAKSIMRNKAMLVTAGAGIGIDSGLPDFRGKEGLWKAYPYFKNTNMSFTDAANPRFFSMKPKEFWFFYGHRYNSYQDHLPHSGFHALLKVCREYLGDKYHVYTSNVDGHFQKAGFNKRQVTECHGSINHFQCDKCRTIYLVPHRKRFELDIKNFVCNDIPKCKDCASPVRPNILMFGDREWISSRKAKQEGRLRDFLSTNNKDGITIIEIGAGTAVPTIRMASESVFCEPHSQRTLIRINPDPGNHSMYGINYDVINESNINKCEEEITENELFEIKESSKLALKKIREAVKDFS</sequence>
<feature type="binding site" evidence="3">
    <location>
        <position position="173"/>
    </location>
    <ligand>
        <name>Zn(2+)</name>
        <dbReference type="ChEBI" id="CHEBI:29105"/>
    </ligand>
</feature>
<keyword evidence="2" id="KW-0520">NAD</keyword>
<dbReference type="Pfam" id="PF02146">
    <property type="entry name" value="SIR2"/>
    <property type="match status" value="1"/>
</dbReference>
<gene>
    <name evidence="5" type="ORF">ECRASSUSDP1_LOCUS18401</name>
</gene>
<organism evidence="5 6">
    <name type="scientific">Euplotes crassus</name>
    <dbReference type="NCBI Taxonomy" id="5936"/>
    <lineage>
        <taxon>Eukaryota</taxon>
        <taxon>Sar</taxon>
        <taxon>Alveolata</taxon>
        <taxon>Ciliophora</taxon>
        <taxon>Intramacronucleata</taxon>
        <taxon>Spirotrichea</taxon>
        <taxon>Hypotrichia</taxon>
        <taxon>Euplotida</taxon>
        <taxon>Euplotidae</taxon>
        <taxon>Moneuplotes</taxon>
    </lineage>
</organism>
<dbReference type="InterPro" id="IPR050134">
    <property type="entry name" value="NAD-dep_sirtuin_deacylases"/>
</dbReference>
<dbReference type="Gene3D" id="3.30.1600.10">
    <property type="entry name" value="SIR2/SIRT2 'Small Domain"/>
    <property type="match status" value="1"/>
</dbReference>
<feature type="binding site" evidence="3">
    <location>
        <position position="146"/>
    </location>
    <ligand>
        <name>Zn(2+)</name>
        <dbReference type="ChEBI" id="CHEBI:29105"/>
    </ligand>
</feature>
<dbReference type="InterPro" id="IPR003000">
    <property type="entry name" value="Sirtuin"/>
</dbReference>
<evidence type="ECO:0000256" key="2">
    <source>
        <dbReference type="ARBA" id="ARBA00023027"/>
    </source>
</evidence>
<proteinExistence type="predicted"/>
<dbReference type="AlphaFoldDB" id="A0AAD1XRJ9"/>
<evidence type="ECO:0000256" key="3">
    <source>
        <dbReference type="PROSITE-ProRule" id="PRU00236"/>
    </source>
</evidence>
<protein>
    <recommendedName>
        <fullName evidence="4">Deacetylase sirtuin-type domain-containing protein</fullName>
    </recommendedName>
</protein>
<keyword evidence="3" id="KW-0479">Metal-binding</keyword>
<feature type="active site" description="Proton acceptor" evidence="3">
    <location>
        <position position="135"/>
    </location>
</feature>
<dbReference type="InterPro" id="IPR029035">
    <property type="entry name" value="DHS-like_NAD/FAD-binding_dom"/>
</dbReference>
<dbReference type="GO" id="GO:0017136">
    <property type="term" value="F:histone deacetylase activity, NAD-dependent"/>
    <property type="evidence" value="ECO:0007669"/>
    <property type="project" value="TreeGrafter"/>
</dbReference>